<comment type="caution">
    <text evidence="4">The sequence shown here is derived from an EMBL/GenBank/DDBJ whole genome shotgun (WGS) entry which is preliminary data.</text>
</comment>
<proteinExistence type="inferred from homology"/>
<keyword evidence="5" id="KW-1185">Reference proteome</keyword>
<feature type="region of interest" description="Disordered" evidence="2">
    <location>
        <begin position="231"/>
        <end position="262"/>
    </location>
</feature>
<accession>A0A8H5B0I3</accession>
<dbReference type="InterPro" id="IPR012981">
    <property type="entry name" value="PIH1_N"/>
</dbReference>
<dbReference type="Proteomes" id="UP000567179">
    <property type="component" value="Unassembled WGS sequence"/>
</dbReference>
<protein>
    <recommendedName>
        <fullName evidence="3">PIH1 N-terminal domain-containing protein</fullName>
    </recommendedName>
</protein>
<dbReference type="OrthoDB" id="5135119at2759"/>
<organism evidence="4 5">
    <name type="scientific">Psilocybe cf. subviscida</name>
    <dbReference type="NCBI Taxonomy" id="2480587"/>
    <lineage>
        <taxon>Eukaryota</taxon>
        <taxon>Fungi</taxon>
        <taxon>Dikarya</taxon>
        <taxon>Basidiomycota</taxon>
        <taxon>Agaricomycotina</taxon>
        <taxon>Agaricomycetes</taxon>
        <taxon>Agaricomycetidae</taxon>
        <taxon>Agaricales</taxon>
        <taxon>Agaricineae</taxon>
        <taxon>Strophariaceae</taxon>
        <taxon>Psilocybe</taxon>
    </lineage>
</organism>
<feature type="region of interest" description="Disordered" evidence="2">
    <location>
        <begin position="27"/>
        <end position="50"/>
    </location>
</feature>
<gene>
    <name evidence="4" type="ORF">D9619_011814</name>
</gene>
<dbReference type="AlphaFoldDB" id="A0A8H5B0I3"/>
<dbReference type="Pfam" id="PF08190">
    <property type="entry name" value="PIH1"/>
    <property type="match status" value="1"/>
</dbReference>
<dbReference type="GO" id="GO:0005737">
    <property type="term" value="C:cytoplasm"/>
    <property type="evidence" value="ECO:0007669"/>
    <property type="project" value="TreeGrafter"/>
</dbReference>
<dbReference type="PANTHER" id="PTHR22997:SF0">
    <property type="entry name" value="PIH1 DOMAIN-CONTAINING PROTEIN 1"/>
    <property type="match status" value="1"/>
</dbReference>
<feature type="compositionally biased region" description="Polar residues" evidence="2">
    <location>
        <begin position="232"/>
        <end position="242"/>
    </location>
</feature>
<evidence type="ECO:0000256" key="2">
    <source>
        <dbReference type="SAM" id="MobiDB-lite"/>
    </source>
</evidence>
<evidence type="ECO:0000313" key="5">
    <source>
        <dbReference type="Proteomes" id="UP000567179"/>
    </source>
</evidence>
<reference evidence="4 5" key="1">
    <citation type="journal article" date="2020" name="ISME J.">
        <title>Uncovering the hidden diversity of litter-decomposition mechanisms in mushroom-forming fungi.</title>
        <authorList>
            <person name="Floudas D."/>
            <person name="Bentzer J."/>
            <person name="Ahren D."/>
            <person name="Johansson T."/>
            <person name="Persson P."/>
            <person name="Tunlid A."/>
        </authorList>
    </citation>
    <scope>NUCLEOTIDE SEQUENCE [LARGE SCALE GENOMIC DNA]</scope>
    <source>
        <strain evidence="4 5">CBS 101986</strain>
    </source>
</reference>
<dbReference type="InterPro" id="IPR050734">
    <property type="entry name" value="PIH1/Kintoun_subfamily"/>
</dbReference>
<feature type="domain" description="PIH1 N-terminal" evidence="3">
    <location>
        <begin position="53"/>
        <end position="182"/>
    </location>
</feature>
<name>A0A8H5B0I3_9AGAR</name>
<dbReference type="PANTHER" id="PTHR22997">
    <property type="entry name" value="PIH1 DOMAIN-CONTAINING PROTEIN 1"/>
    <property type="match status" value="1"/>
</dbReference>
<evidence type="ECO:0000313" key="4">
    <source>
        <dbReference type="EMBL" id="KAF5314402.1"/>
    </source>
</evidence>
<sequence>MSSSSSHVQIELAPKAGFCVKSSTLSAAVLPPPPQSAPKRSGNVLEPPPGPINVSKGQKVFINIAWDPKVPPPPEGSEDAIQKAMQGEDMDESNPSGWYVPVIVSQAREDFDKAGKPSLVFDCVYNSTVKTRTLHDPEFKTFLIELALQRIEAQTGFPLSRNIGTPNITSKGKLLPRTVRVPAALFPALTGAPSQAKQEKAPPLIEEVTDTASNAGASASADPLPGLRGILNKSSGTPTNGRQPAKAAVPPSGGDATGPLAWSWQKDDKGRLRVDVRVPGLTTFLIQQSTLDVEERRIILNVPGRPVLDIDVGLSDGEIVARTNIAFSAVLSSAASPVKKEALDSQKQDYMKQALQLKRQRDFDVDAADAEWKVGTGEVSIFV</sequence>
<comment type="similarity">
    <text evidence="1">Belongs to the PIH1 family.</text>
</comment>
<dbReference type="EMBL" id="JAACJJ010000044">
    <property type="protein sequence ID" value="KAF5314402.1"/>
    <property type="molecule type" value="Genomic_DNA"/>
</dbReference>
<evidence type="ECO:0000259" key="3">
    <source>
        <dbReference type="Pfam" id="PF08190"/>
    </source>
</evidence>
<evidence type="ECO:0000256" key="1">
    <source>
        <dbReference type="ARBA" id="ARBA00008511"/>
    </source>
</evidence>